<dbReference type="CDD" id="cd02947">
    <property type="entry name" value="TRX_family"/>
    <property type="match status" value="1"/>
</dbReference>
<feature type="signal peptide" evidence="1">
    <location>
        <begin position="1"/>
        <end position="21"/>
    </location>
</feature>
<gene>
    <name evidence="2" type="ORF">BCR25_16440</name>
</gene>
<dbReference type="AlphaFoldDB" id="A0A1E5H099"/>
<dbReference type="EMBL" id="MIJY01000006">
    <property type="protein sequence ID" value="OEG18414.1"/>
    <property type="molecule type" value="Genomic_DNA"/>
</dbReference>
<dbReference type="OrthoDB" id="9792987at2"/>
<dbReference type="RefSeq" id="WP_069662633.1">
    <property type="nucleotide sequence ID" value="NZ_JBHUJJ010000001.1"/>
</dbReference>
<reference evidence="3" key="1">
    <citation type="submission" date="2016-09" db="EMBL/GenBank/DDBJ databases">
        <authorList>
            <person name="Gulvik C.A."/>
        </authorList>
    </citation>
    <scope>NUCLEOTIDE SEQUENCE [LARGE SCALE GENOMIC DNA]</scope>
    <source>
        <strain evidence="3">LMG 8895</strain>
    </source>
</reference>
<dbReference type="SUPFAM" id="SSF52833">
    <property type="entry name" value="Thioredoxin-like"/>
    <property type="match status" value="1"/>
</dbReference>
<sequence length="173" mass="20173">MKKKFFYGTLLVVFLISSVFSATKAYSLSREVESKEEALIISKSNYPEVYDYIDALTVDSFEKRMNQQDSFYVYVGRPTCGDCNDFEPKLIKLIKDYDLHDQLQYLNVAKLRTQEKSWVNFKETYNLVYTPTLAKIEQGKLVSKVEWTPEAGISISDVEEWIELNMIKNTDEK</sequence>
<evidence type="ECO:0000256" key="1">
    <source>
        <dbReference type="SAM" id="SignalP"/>
    </source>
</evidence>
<dbReference type="Proteomes" id="UP000095094">
    <property type="component" value="Unassembled WGS sequence"/>
</dbReference>
<evidence type="ECO:0000313" key="2">
    <source>
        <dbReference type="EMBL" id="OEG18414.1"/>
    </source>
</evidence>
<dbReference type="Gene3D" id="3.40.30.10">
    <property type="entry name" value="Glutaredoxin"/>
    <property type="match status" value="1"/>
</dbReference>
<comment type="caution">
    <text evidence="2">The sequence shown here is derived from an EMBL/GenBank/DDBJ whole genome shotgun (WGS) entry which is preliminary data.</text>
</comment>
<dbReference type="InterPro" id="IPR046698">
    <property type="entry name" value="PedC-like"/>
</dbReference>
<accession>A0A1E5H099</accession>
<keyword evidence="3" id="KW-1185">Reference proteome</keyword>
<protein>
    <submittedName>
        <fullName evidence="2">Thiol reductase thioredoxin</fullName>
    </submittedName>
</protein>
<feature type="chain" id="PRO_5039475271" evidence="1">
    <location>
        <begin position="22"/>
        <end position="173"/>
    </location>
</feature>
<evidence type="ECO:0000313" key="3">
    <source>
        <dbReference type="Proteomes" id="UP000095094"/>
    </source>
</evidence>
<dbReference type="InterPro" id="IPR036249">
    <property type="entry name" value="Thioredoxin-like_sf"/>
</dbReference>
<proteinExistence type="predicted"/>
<keyword evidence="1" id="KW-0732">Signal</keyword>
<organism evidence="2 3">
    <name type="scientific">Enterococcus termitis</name>
    <dbReference type="NCBI Taxonomy" id="332950"/>
    <lineage>
        <taxon>Bacteria</taxon>
        <taxon>Bacillati</taxon>
        <taxon>Bacillota</taxon>
        <taxon>Bacilli</taxon>
        <taxon>Lactobacillales</taxon>
        <taxon>Enterococcaceae</taxon>
        <taxon>Enterococcus</taxon>
    </lineage>
</organism>
<name>A0A1E5H099_9ENTE</name>
<dbReference type="Pfam" id="PF20207">
    <property type="entry name" value="DUF6568"/>
    <property type="match status" value="1"/>
</dbReference>